<gene>
    <name evidence="2" type="ORF">GCM10009843_24130</name>
</gene>
<feature type="region of interest" description="Disordered" evidence="1">
    <location>
        <begin position="85"/>
        <end position="128"/>
    </location>
</feature>
<sequence>MRGEVRRKGFWHEPDALPTSKAIALQTWAPVTIEVLLEREGRKITATDLATEVQSRSGVSTSHPPTSWVPDLLVVVDHLRTLEGEPSLSGLVGAPPPPPRATRSSGGGRAASPRVSAPRAPAKSDRPVSTCPRCFMALPATGICDTCD</sequence>
<dbReference type="Proteomes" id="UP001500575">
    <property type="component" value="Unassembled WGS sequence"/>
</dbReference>
<feature type="compositionally biased region" description="Low complexity" evidence="1">
    <location>
        <begin position="110"/>
        <end position="121"/>
    </location>
</feature>
<keyword evidence="3" id="KW-1185">Reference proteome</keyword>
<evidence type="ECO:0000313" key="2">
    <source>
        <dbReference type="EMBL" id="GAA2125974.1"/>
    </source>
</evidence>
<evidence type="ECO:0000313" key="3">
    <source>
        <dbReference type="Proteomes" id="UP001500575"/>
    </source>
</evidence>
<name>A0ABN2YEM7_9ACTN</name>
<evidence type="ECO:0000256" key="1">
    <source>
        <dbReference type="SAM" id="MobiDB-lite"/>
    </source>
</evidence>
<dbReference type="RefSeq" id="WP_344303975.1">
    <property type="nucleotide sequence ID" value="NZ_BAAAQQ010000011.1"/>
</dbReference>
<organism evidence="2 3">
    <name type="scientific">Nocardioides bigeumensis</name>
    <dbReference type="NCBI Taxonomy" id="433657"/>
    <lineage>
        <taxon>Bacteria</taxon>
        <taxon>Bacillati</taxon>
        <taxon>Actinomycetota</taxon>
        <taxon>Actinomycetes</taxon>
        <taxon>Propionibacteriales</taxon>
        <taxon>Nocardioidaceae</taxon>
        <taxon>Nocardioides</taxon>
    </lineage>
</organism>
<dbReference type="EMBL" id="BAAAQQ010000011">
    <property type="protein sequence ID" value="GAA2125974.1"/>
    <property type="molecule type" value="Genomic_DNA"/>
</dbReference>
<accession>A0ABN2YEM7</accession>
<reference evidence="2 3" key="1">
    <citation type="journal article" date="2019" name="Int. J. Syst. Evol. Microbiol.">
        <title>The Global Catalogue of Microorganisms (GCM) 10K type strain sequencing project: providing services to taxonomists for standard genome sequencing and annotation.</title>
        <authorList>
            <consortium name="The Broad Institute Genomics Platform"/>
            <consortium name="The Broad Institute Genome Sequencing Center for Infectious Disease"/>
            <person name="Wu L."/>
            <person name="Ma J."/>
        </authorList>
    </citation>
    <scope>NUCLEOTIDE SEQUENCE [LARGE SCALE GENOMIC DNA]</scope>
    <source>
        <strain evidence="2 3">JCM 16021</strain>
    </source>
</reference>
<proteinExistence type="predicted"/>
<comment type="caution">
    <text evidence="2">The sequence shown here is derived from an EMBL/GenBank/DDBJ whole genome shotgun (WGS) entry which is preliminary data.</text>
</comment>
<protein>
    <submittedName>
        <fullName evidence="2">Uncharacterized protein</fullName>
    </submittedName>
</protein>